<reference evidence="2" key="1">
    <citation type="submission" date="2016-11" db="EMBL/GenBank/DDBJ databases">
        <authorList>
            <person name="Varghese N."/>
            <person name="Submissions S."/>
        </authorList>
    </citation>
    <scope>NUCLEOTIDE SEQUENCE [LARGE SCALE GENOMIC DNA]</scope>
    <source>
        <strain evidence="2">USBA-503</strain>
    </source>
</reference>
<dbReference type="EMBL" id="FRAF01000008">
    <property type="protein sequence ID" value="SHK09752.1"/>
    <property type="molecule type" value="Genomic_DNA"/>
</dbReference>
<evidence type="ECO:0000313" key="1">
    <source>
        <dbReference type="EMBL" id="SHK09752.1"/>
    </source>
</evidence>
<gene>
    <name evidence="1" type="ORF">SAMN05443507_10894</name>
</gene>
<dbReference type="Proteomes" id="UP000184016">
    <property type="component" value="Unassembled WGS sequence"/>
</dbReference>
<name>A0A1M6PP84_9BACL</name>
<evidence type="ECO:0000313" key="2">
    <source>
        <dbReference type="Proteomes" id="UP000184016"/>
    </source>
</evidence>
<dbReference type="OrthoDB" id="2376894at2"/>
<dbReference type="RefSeq" id="WP_072873687.1">
    <property type="nucleotide sequence ID" value="NZ_FRAF01000008.1"/>
</dbReference>
<keyword evidence="2" id="KW-1185">Reference proteome</keyword>
<accession>A0A1M6PP84</accession>
<organism evidence="1 2">
    <name type="scientific">Alicyclobacillus tolerans</name>
    <dbReference type="NCBI Taxonomy" id="90970"/>
    <lineage>
        <taxon>Bacteria</taxon>
        <taxon>Bacillati</taxon>
        <taxon>Bacillota</taxon>
        <taxon>Bacilli</taxon>
        <taxon>Bacillales</taxon>
        <taxon>Alicyclobacillaceae</taxon>
        <taxon>Alicyclobacillus</taxon>
    </lineage>
</organism>
<proteinExistence type="predicted"/>
<dbReference type="AlphaFoldDB" id="A0A1M6PP84"/>
<sequence>MVSMLQLQVTDPGTYWTERERRLLEVLLLRVCAHVNYRVLGVPLRIRPAKIDAIHLLLNYELWFERMLLDEEIIRFEEELARDLDQTLEMCEIQHISVLLKAQTGSSTA</sequence>
<protein>
    <submittedName>
        <fullName evidence="1">Uncharacterized protein</fullName>
    </submittedName>
</protein>
<dbReference type="STRING" id="1830138.SAMN05443507_10894"/>